<dbReference type="EMBL" id="KN847480">
    <property type="protein sequence ID" value="KIX02516.1"/>
    <property type="molecule type" value="Genomic_DNA"/>
</dbReference>
<organism evidence="14 15">
    <name type="scientific">Rhinocladiella mackenziei CBS 650.93</name>
    <dbReference type="NCBI Taxonomy" id="1442369"/>
    <lineage>
        <taxon>Eukaryota</taxon>
        <taxon>Fungi</taxon>
        <taxon>Dikarya</taxon>
        <taxon>Ascomycota</taxon>
        <taxon>Pezizomycotina</taxon>
        <taxon>Eurotiomycetes</taxon>
        <taxon>Chaetothyriomycetidae</taxon>
        <taxon>Chaetothyriales</taxon>
        <taxon>Herpotrichiellaceae</taxon>
        <taxon>Rhinocladiella</taxon>
    </lineage>
</organism>
<evidence type="ECO:0000256" key="2">
    <source>
        <dbReference type="ARBA" id="ARBA00004574"/>
    </source>
</evidence>
<comment type="catalytic activity">
    <reaction evidence="11">
        <text>L-seryl-[protein] + ATP = O-phospho-L-seryl-[protein] + ADP + H(+)</text>
        <dbReference type="Rhea" id="RHEA:17989"/>
        <dbReference type="Rhea" id="RHEA-COMP:9863"/>
        <dbReference type="Rhea" id="RHEA-COMP:11604"/>
        <dbReference type="ChEBI" id="CHEBI:15378"/>
        <dbReference type="ChEBI" id="CHEBI:29999"/>
        <dbReference type="ChEBI" id="CHEBI:30616"/>
        <dbReference type="ChEBI" id="CHEBI:83421"/>
        <dbReference type="ChEBI" id="CHEBI:456216"/>
        <dbReference type="EC" id="2.7.11.1"/>
    </reaction>
</comment>
<dbReference type="EC" id="2.7.11.1" evidence="4"/>
<dbReference type="STRING" id="1442369.A0A0D2IGX6"/>
<dbReference type="InterPro" id="IPR001245">
    <property type="entry name" value="Ser-Thr/Tyr_kinase_cat_dom"/>
</dbReference>
<evidence type="ECO:0000256" key="10">
    <source>
        <dbReference type="ARBA" id="ARBA00047899"/>
    </source>
</evidence>
<gene>
    <name evidence="14" type="ORF">Z518_08457</name>
</gene>
<dbReference type="PANTHER" id="PTHR44167">
    <property type="entry name" value="OVARIAN-SPECIFIC SERINE/THREONINE-PROTEIN KINASE LOK-RELATED"/>
    <property type="match status" value="1"/>
</dbReference>
<evidence type="ECO:0000256" key="9">
    <source>
        <dbReference type="ARBA" id="ARBA00033194"/>
    </source>
</evidence>
<proteinExistence type="predicted"/>
<dbReference type="GO" id="GO:0000781">
    <property type="term" value="C:chromosome, telomeric region"/>
    <property type="evidence" value="ECO:0007669"/>
    <property type="project" value="UniProtKB-SubCell"/>
</dbReference>
<dbReference type="InterPro" id="IPR008266">
    <property type="entry name" value="Tyr_kinase_AS"/>
</dbReference>
<dbReference type="Pfam" id="PF07714">
    <property type="entry name" value="PK_Tyr_Ser-Thr"/>
    <property type="match status" value="1"/>
</dbReference>
<dbReference type="RefSeq" id="XP_013269652.1">
    <property type="nucleotide sequence ID" value="XM_013414198.1"/>
</dbReference>
<evidence type="ECO:0000256" key="12">
    <source>
        <dbReference type="SAM" id="MobiDB-lite"/>
    </source>
</evidence>
<evidence type="ECO:0000256" key="7">
    <source>
        <dbReference type="ARBA" id="ARBA00022895"/>
    </source>
</evidence>
<dbReference type="GO" id="GO:0004674">
    <property type="term" value="F:protein serine/threonine kinase activity"/>
    <property type="evidence" value="ECO:0007669"/>
    <property type="project" value="UniProtKB-EC"/>
</dbReference>
<reference evidence="14 15" key="1">
    <citation type="submission" date="2015-01" db="EMBL/GenBank/DDBJ databases">
        <title>The Genome Sequence of Rhinocladiella mackenzie CBS 650.93.</title>
        <authorList>
            <consortium name="The Broad Institute Genomics Platform"/>
            <person name="Cuomo C."/>
            <person name="de Hoog S."/>
            <person name="Gorbushina A."/>
            <person name="Stielow B."/>
            <person name="Teixiera M."/>
            <person name="Abouelleil A."/>
            <person name="Chapman S.B."/>
            <person name="Priest M."/>
            <person name="Young S.K."/>
            <person name="Wortman J."/>
            <person name="Nusbaum C."/>
            <person name="Birren B."/>
        </authorList>
    </citation>
    <scope>NUCLEOTIDE SEQUENCE [LARGE SCALE GENOMIC DNA]</scope>
    <source>
        <strain evidence="14 15">CBS 650.93</strain>
    </source>
</reference>
<dbReference type="VEuPathDB" id="FungiDB:Z518_08457"/>
<comment type="subcellular location">
    <subcellularLocation>
        <location evidence="2">Chromosome</location>
        <location evidence="2">Telomere</location>
    </subcellularLocation>
</comment>
<dbReference type="InterPro" id="IPR011009">
    <property type="entry name" value="Kinase-like_dom_sf"/>
</dbReference>
<keyword evidence="7" id="KW-0158">Chromosome</keyword>
<keyword evidence="7" id="KW-0779">Telomere</keyword>
<dbReference type="GO" id="GO:0005524">
    <property type="term" value="F:ATP binding"/>
    <property type="evidence" value="ECO:0007669"/>
    <property type="project" value="InterPro"/>
</dbReference>
<dbReference type="PROSITE" id="PS50011">
    <property type="entry name" value="PROTEIN_KINASE_DOM"/>
    <property type="match status" value="1"/>
</dbReference>
<dbReference type="Gene3D" id="1.10.510.10">
    <property type="entry name" value="Transferase(Phosphotransferase) domain 1"/>
    <property type="match status" value="1"/>
</dbReference>
<evidence type="ECO:0000256" key="11">
    <source>
        <dbReference type="ARBA" id="ARBA00048679"/>
    </source>
</evidence>
<evidence type="ECO:0000313" key="14">
    <source>
        <dbReference type="EMBL" id="KIX02516.1"/>
    </source>
</evidence>
<evidence type="ECO:0000256" key="8">
    <source>
        <dbReference type="ARBA" id="ARBA00030980"/>
    </source>
</evidence>
<evidence type="ECO:0000313" key="15">
    <source>
        <dbReference type="Proteomes" id="UP000053617"/>
    </source>
</evidence>
<feature type="region of interest" description="Disordered" evidence="12">
    <location>
        <begin position="375"/>
        <end position="400"/>
    </location>
</feature>
<feature type="domain" description="Protein kinase" evidence="13">
    <location>
        <begin position="159"/>
        <end position="532"/>
    </location>
</feature>
<evidence type="ECO:0000259" key="13">
    <source>
        <dbReference type="PROSITE" id="PS50011"/>
    </source>
</evidence>
<dbReference type="HOGENOM" id="CLU_314772_0_0_1"/>
<evidence type="ECO:0000256" key="4">
    <source>
        <dbReference type="ARBA" id="ARBA00012513"/>
    </source>
</evidence>
<dbReference type="GO" id="GO:0005634">
    <property type="term" value="C:nucleus"/>
    <property type="evidence" value="ECO:0007669"/>
    <property type="project" value="TreeGrafter"/>
</dbReference>
<evidence type="ECO:0000256" key="5">
    <source>
        <dbReference type="ARBA" id="ARBA00013948"/>
    </source>
</evidence>
<dbReference type="PANTHER" id="PTHR44167:SF24">
    <property type="entry name" value="SERINE_THREONINE-PROTEIN KINASE CHK2"/>
    <property type="match status" value="1"/>
</dbReference>
<dbReference type="SUPFAM" id="SSF56112">
    <property type="entry name" value="Protein kinase-like (PK-like)"/>
    <property type="match status" value="1"/>
</dbReference>
<protein>
    <recommendedName>
        <fullName evidence="6">EKC/KEOPS complex subunit BUD32</fullName>
        <ecNumber evidence="4">2.7.11.1</ecNumber>
    </recommendedName>
    <alternativeName>
        <fullName evidence="8 9">Atypical Serine/threonine protein kinase BUD32</fullName>
    </alternativeName>
    <alternativeName>
        <fullName evidence="5">EKC/KEOPS complex subunit bud32</fullName>
    </alternativeName>
</protein>
<comment type="function">
    <text evidence="1">Component of the EKC/KEOPS complex that is required for the formation of a threonylcarbamoyl group on adenosine at position 37 (t(6)A37) in tRNAs that read codons beginning with adenine. The complex is probably involved in the transfer of the threonylcarbamoyl moiety of threonylcarbamoyl-AMP (TC-AMP) to the N6 group of A37. BUD32 has ATPase activity in the context of the EKC/KEOPS complex and likely plays a supporting role to the catalytic subunit KAE1. The EKC/KEOPS complex also promotes both telomere uncapping and telomere elongation. The complex is required for efficient recruitment of transcriptional coactivators.</text>
</comment>
<comment type="catalytic activity">
    <reaction evidence="10">
        <text>L-threonyl-[protein] + ATP = O-phospho-L-threonyl-[protein] + ADP + H(+)</text>
        <dbReference type="Rhea" id="RHEA:46608"/>
        <dbReference type="Rhea" id="RHEA-COMP:11060"/>
        <dbReference type="Rhea" id="RHEA-COMP:11605"/>
        <dbReference type="ChEBI" id="CHEBI:15378"/>
        <dbReference type="ChEBI" id="CHEBI:30013"/>
        <dbReference type="ChEBI" id="CHEBI:30616"/>
        <dbReference type="ChEBI" id="CHEBI:61977"/>
        <dbReference type="ChEBI" id="CHEBI:456216"/>
        <dbReference type="EC" id="2.7.11.1"/>
    </reaction>
</comment>
<dbReference type="SUPFAM" id="SSF82171">
    <property type="entry name" value="DPP6 N-terminal domain-like"/>
    <property type="match status" value="1"/>
</dbReference>
<comment type="subunit">
    <text evidence="3">Component of the EKC/KEOPS complex composed of at least BUD32, CGI121, GON7, KAE1 and PCC1; the whole complex dimerizes.</text>
</comment>
<dbReference type="AlphaFoldDB" id="A0A0D2IGX6"/>
<keyword evidence="15" id="KW-1185">Reference proteome</keyword>
<evidence type="ECO:0000256" key="6">
    <source>
        <dbReference type="ARBA" id="ARBA00019973"/>
    </source>
</evidence>
<accession>A0A0D2IGX6</accession>
<dbReference type="InterPro" id="IPR000719">
    <property type="entry name" value="Prot_kinase_dom"/>
</dbReference>
<sequence>MASKNLASLKRSIEKFMYLSDDGDRQFITVERLGHVWPPNDDNGLRPFLASENGTPHSPEHIRSNFIVILSILVYIRPKLAFVQNALARFIEAGCTDDHLPLHEEHKVEKILGPLSSRENDVIKIFYKTQFIFKPIIIRDTRAATETILELSHKSRWPFLEDHEIARGSYGTVSRATVAKGCFQETNPSESEIGNLKDTYDIAYKKFCREKDGRRELKRLNYLKESIVEQKRITVHHAAFLKDNAMYLFLPYTPLGDLDVFLSEGRRKLDNTLSTDEPLYNFQHEFSNFSSLDLFTELGHLASALAFLHGGLQDKGLQTYCVHRDFRPRNILVFPGGLVGHWKITDFGISTFKIGTSDHDTSTETIGDIARQVALGSTGQDPGPNEYRAPELSNKETPRPPTCASDIWSFGAIASDVLAFALGHHRSQHGAEMVTSARHERTSPNQSHTAEFNITDDLFYEQRISKSTDGREIAFRLKPSFIRWLKKVTDSDPNDAAGFRTCTAIIRQTLKVAPDHRKSLEWARTRLGELWQKRIHESEDLQHLDFGTQFTDEENFVPFWTIPSDQTQIPDDPATGSPATHLVPPKVTDLDTSPDQAEPRKASKMSQVCDWVWGRIRKNFQTFALSPSGERACFVVMDGEQTRLEVFDVVVSERQSQSSGTLSEIQKIEMPPGLKWTDLHIAGQYITVRCESTAERKFYIYDIGRPGHSETSRSTFTGDGNVIPSKYGIFALWDLENLQIRTLDATSQPEKIYSKKEGDGNIRAAAFSVDGGALHLWTDQSLRVWYLQNGSGVCLKGKWPLQSKLSRGDRDILLPCGPESTCLFQPNTDRWRTILNKTDNWSCTAKDRHFVFVFSGSKESKWNVGTVDLEGTPLKLPVPNLPLRKKSTTIKEAKVALFETHNSDAIPPRIVLCNANKEIEIVDLDELHT</sequence>
<feature type="region of interest" description="Disordered" evidence="12">
    <location>
        <begin position="565"/>
        <end position="601"/>
    </location>
</feature>
<dbReference type="GO" id="GO:0044773">
    <property type="term" value="P:mitotic DNA damage checkpoint signaling"/>
    <property type="evidence" value="ECO:0007669"/>
    <property type="project" value="TreeGrafter"/>
</dbReference>
<dbReference type="OrthoDB" id="5986190at2759"/>
<dbReference type="Proteomes" id="UP000053617">
    <property type="component" value="Unassembled WGS sequence"/>
</dbReference>
<evidence type="ECO:0000256" key="1">
    <source>
        <dbReference type="ARBA" id="ARBA00003747"/>
    </source>
</evidence>
<name>A0A0D2IGX6_9EURO</name>
<dbReference type="PROSITE" id="PS00109">
    <property type="entry name" value="PROTEIN_KINASE_TYR"/>
    <property type="match status" value="1"/>
</dbReference>
<dbReference type="GeneID" id="25296528"/>
<evidence type="ECO:0000256" key="3">
    <source>
        <dbReference type="ARBA" id="ARBA00011534"/>
    </source>
</evidence>